<dbReference type="AlphaFoldDB" id="A3MXM5"/>
<gene>
    <name evidence="1" type="ordered locus">Pcal_1977</name>
</gene>
<accession>A3MXM5</accession>
<protein>
    <recommendedName>
        <fullName evidence="3">DNA-binding protein</fullName>
    </recommendedName>
</protein>
<dbReference type="KEGG" id="pcl:Pcal_1977"/>
<dbReference type="STRING" id="410359.Pcal_1977"/>
<dbReference type="Proteomes" id="UP000001431">
    <property type="component" value="Chromosome"/>
</dbReference>
<dbReference type="HOGENOM" id="CLU_2021585_0_0_2"/>
<evidence type="ECO:0000313" key="2">
    <source>
        <dbReference type="Proteomes" id="UP000001431"/>
    </source>
</evidence>
<organism evidence="1 2">
    <name type="scientific">Pyrobaculum calidifontis (strain DSM 21063 / JCM 11548 / VA1)</name>
    <dbReference type="NCBI Taxonomy" id="410359"/>
    <lineage>
        <taxon>Archaea</taxon>
        <taxon>Thermoproteota</taxon>
        <taxon>Thermoprotei</taxon>
        <taxon>Thermoproteales</taxon>
        <taxon>Thermoproteaceae</taxon>
        <taxon>Pyrobaculum</taxon>
    </lineage>
</organism>
<evidence type="ECO:0008006" key="3">
    <source>
        <dbReference type="Google" id="ProtNLM"/>
    </source>
</evidence>
<keyword evidence="2" id="KW-1185">Reference proteome</keyword>
<dbReference type="EMBL" id="CP000561">
    <property type="protein sequence ID" value="ABO09392.1"/>
    <property type="molecule type" value="Genomic_DNA"/>
</dbReference>
<reference evidence="1" key="1">
    <citation type="submission" date="2007-02" db="EMBL/GenBank/DDBJ databases">
        <title>Complete sequence of Pyrobaculum calidifontis JCM 11548.</title>
        <authorList>
            <consortium name="US DOE Joint Genome Institute"/>
            <person name="Copeland A."/>
            <person name="Lucas S."/>
            <person name="Lapidus A."/>
            <person name="Barry K."/>
            <person name="Glavina del Rio T."/>
            <person name="Dalin E."/>
            <person name="Tice H."/>
            <person name="Pitluck S."/>
            <person name="Chain P."/>
            <person name="Malfatti S."/>
            <person name="Shin M."/>
            <person name="Vergez L."/>
            <person name="Schmutz J."/>
            <person name="Larimer F."/>
            <person name="Land M."/>
            <person name="Hauser L."/>
            <person name="Kyrpides N."/>
            <person name="Mikhailova N."/>
            <person name="Cozen A.E."/>
            <person name="Fitz-Gibbon S.T."/>
            <person name="House C.H."/>
            <person name="Saltikov C."/>
            <person name="Lowe T.M."/>
            <person name="Richardson P."/>
        </authorList>
    </citation>
    <scope>NUCLEOTIDE SEQUENCE [LARGE SCALE GENOMIC DNA]</scope>
    <source>
        <strain evidence="1">JCM 11548</strain>
    </source>
</reference>
<proteinExistence type="predicted"/>
<evidence type="ECO:0000313" key="1">
    <source>
        <dbReference type="EMBL" id="ABO09392.1"/>
    </source>
</evidence>
<name>A3MXM5_PYRCJ</name>
<sequence length="124" mass="14640">MYSMAEIKTLSRTYSDKIDSYRVRLITLKFLKDQVQNAKGNLITFRPSKVAQDLHIYDRQDLRAKTVLIRTFLDDLVQRGYITVVKRSARGKVYGLYKSNKFWDLLSTYEPDKILELLETEKIQ</sequence>
<dbReference type="eggNOG" id="arCOG05697">
    <property type="taxonomic scope" value="Archaea"/>
</dbReference>